<comment type="caution">
    <text evidence="2">The sequence shown here is derived from an EMBL/GenBank/DDBJ whole genome shotgun (WGS) entry which is preliminary data.</text>
</comment>
<name>A0A640VW07_9RHOB</name>
<keyword evidence="3" id="KW-1185">Reference proteome</keyword>
<dbReference type="InterPro" id="IPR037523">
    <property type="entry name" value="VOC_core"/>
</dbReference>
<dbReference type="Gene3D" id="3.10.180.10">
    <property type="entry name" value="2,3-Dihydroxybiphenyl 1,2-Dioxygenase, domain 1"/>
    <property type="match status" value="1"/>
</dbReference>
<protein>
    <recommendedName>
        <fullName evidence="1">VOC domain-containing protein</fullName>
    </recommendedName>
</protein>
<feature type="domain" description="VOC" evidence="1">
    <location>
        <begin position="4"/>
        <end position="125"/>
    </location>
</feature>
<dbReference type="PROSITE" id="PS51819">
    <property type="entry name" value="VOC"/>
    <property type="match status" value="1"/>
</dbReference>
<proteinExistence type="predicted"/>
<organism evidence="2 3">
    <name type="scientific">Roseobacter cerasinus</name>
    <dbReference type="NCBI Taxonomy" id="2602289"/>
    <lineage>
        <taxon>Bacteria</taxon>
        <taxon>Pseudomonadati</taxon>
        <taxon>Pseudomonadota</taxon>
        <taxon>Alphaproteobacteria</taxon>
        <taxon>Rhodobacterales</taxon>
        <taxon>Roseobacteraceae</taxon>
        <taxon>Roseobacter</taxon>
    </lineage>
</organism>
<sequence length="126" mass="13951">MTAELEHANYTVSDGAATAAWMQKLFGWHIRWQGEAKDGGHSIHVGTDAQYLALYTPGADTTQKPNSYLTRGGLNHIAVVVDDIDAMEDAVTAAGFTPGNHGDYEPGRRFYFHDDDNIEYEVVQYD</sequence>
<dbReference type="EMBL" id="BLIV01000010">
    <property type="protein sequence ID" value="GFE52209.1"/>
    <property type="molecule type" value="Genomic_DNA"/>
</dbReference>
<dbReference type="AlphaFoldDB" id="A0A640VW07"/>
<evidence type="ECO:0000313" key="2">
    <source>
        <dbReference type="EMBL" id="GFE52209.1"/>
    </source>
</evidence>
<accession>A0A640VW07</accession>
<evidence type="ECO:0000313" key="3">
    <source>
        <dbReference type="Proteomes" id="UP000436522"/>
    </source>
</evidence>
<dbReference type="Pfam" id="PF00903">
    <property type="entry name" value="Glyoxalase"/>
    <property type="match status" value="1"/>
</dbReference>
<reference evidence="2 3" key="1">
    <citation type="submission" date="2019-12" db="EMBL/GenBank/DDBJ databases">
        <title>Roseobacter cerasinus sp. nov., isolated from seawater around aquaculture.</title>
        <authorList>
            <person name="Muramatsu S."/>
            <person name="Takabe Y."/>
            <person name="Mori K."/>
            <person name="Takaichi S."/>
            <person name="Hanada S."/>
        </authorList>
    </citation>
    <scope>NUCLEOTIDE SEQUENCE [LARGE SCALE GENOMIC DNA]</scope>
    <source>
        <strain evidence="2 3">AI77</strain>
    </source>
</reference>
<dbReference type="InterPro" id="IPR029068">
    <property type="entry name" value="Glyas_Bleomycin-R_OHBP_Dase"/>
</dbReference>
<dbReference type="Proteomes" id="UP000436522">
    <property type="component" value="Unassembled WGS sequence"/>
</dbReference>
<dbReference type="RefSeq" id="WP_159980630.1">
    <property type="nucleotide sequence ID" value="NZ_BLIV01000010.1"/>
</dbReference>
<dbReference type="InterPro" id="IPR004360">
    <property type="entry name" value="Glyas_Fos-R_dOase_dom"/>
</dbReference>
<evidence type="ECO:0000259" key="1">
    <source>
        <dbReference type="PROSITE" id="PS51819"/>
    </source>
</evidence>
<dbReference type="SUPFAM" id="SSF54593">
    <property type="entry name" value="Glyoxalase/Bleomycin resistance protein/Dihydroxybiphenyl dioxygenase"/>
    <property type="match status" value="1"/>
</dbReference>
<gene>
    <name evidence="2" type="ORF">So717_39620</name>
</gene>
<dbReference type="OrthoDB" id="7355345at2"/>
<dbReference type="CDD" id="cd06587">
    <property type="entry name" value="VOC"/>
    <property type="match status" value="1"/>
</dbReference>